<keyword evidence="3" id="KW-1185">Reference proteome</keyword>
<dbReference type="EMBL" id="JBFTEG010000002">
    <property type="protein sequence ID" value="MEX6501348.1"/>
    <property type="molecule type" value="Genomic_DNA"/>
</dbReference>
<accession>A0ABV3YRD9</accession>
<dbReference type="InterPro" id="IPR035437">
    <property type="entry name" value="SNase_OB-fold_sf"/>
</dbReference>
<comment type="caution">
    <text evidence="2">The sequence shown here is derived from an EMBL/GenBank/DDBJ whole genome shotgun (WGS) entry which is preliminary data.</text>
</comment>
<dbReference type="SUPFAM" id="SSF50199">
    <property type="entry name" value="Staphylococcal nuclease"/>
    <property type="match status" value="1"/>
</dbReference>
<protein>
    <submittedName>
        <fullName evidence="2">Thermonuclease family protein</fullName>
    </submittedName>
</protein>
<dbReference type="Proteomes" id="UP001560296">
    <property type="component" value="Unassembled WGS sequence"/>
</dbReference>
<evidence type="ECO:0000259" key="1">
    <source>
        <dbReference type="Pfam" id="PF00565"/>
    </source>
</evidence>
<gene>
    <name evidence="2" type="ORF">AB5S05_04675</name>
</gene>
<dbReference type="Gene3D" id="2.40.50.90">
    <property type="match status" value="1"/>
</dbReference>
<dbReference type="Pfam" id="PF00565">
    <property type="entry name" value="SNase"/>
    <property type="match status" value="1"/>
</dbReference>
<dbReference type="RefSeq" id="WP_369286300.1">
    <property type="nucleotide sequence ID" value="NZ_JBFTEG010000002.1"/>
</dbReference>
<sequence>MPGPAPRPSRFARRRCIDRYDRYGRTVGHAYVDGVPADRETVVRGSAWAYRQYNSDQYLIDVEQPTKANRLGLWGLAEAEVMPPREWRKAGNTTTGHLRMAFLH</sequence>
<dbReference type="InterPro" id="IPR016071">
    <property type="entry name" value="Staphylococal_nuclease_OB-fold"/>
</dbReference>
<evidence type="ECO:0000313" key="2">
    <source>
        <dbReference type="EMBL" id="MEX6501348.1"/>
    </source>
</evidence>
<reference evidence="2 3" key="1">
    <citation type="submission" date="2024-07" db="EMBL/GenBank/DDBJ databases">
        <authorList>
            <person name="Li M."/>
        </authorList>
    </citation>
    <scope>NUCLEOTIDE SEQUENCE [LARGE SCALE GENOMIC DNA]</scope>
    <source>
        <strain evidence="2 3">25A3E</strain>
    </source>
</reference>
<feature type="domain" description="TNase-like" evidence="1">
    <location>
        <begin position="19"/>
        <end position="74"/>
    </location>
</feature>
<proteinExistence type="predicted"/>
<organism evidence="2 3">
    <name type="scientific">Pseudomonas zhanjiangensis</name>
    <dbReference type="NCBI Taxonomy" id="3239015"/>
    <lineage>
        <taxon>Bacteria</taxon>
        <taxon>Pseudomonadati</taxon>
        <taxon>Pseudomonadota</taxon>
        <taxon>Gammaproteobacteria</taxon>
        <taxon>Pseudomonadales</taxon>
        <taxon>Pseudomonadaceae</taxon>
        <taxon>Pseudomonas</taxon>
    </lineage>
</organism>
<name>A0ABV3YRD9_9PSED</name>
<evidence type="ECO:0000313" key="3">
    <source>
        <dbReference type="Proteomes" id="UP001560296"/>
    </source>
</evidence>